<protein>
    <submittedName>
        <fullName evidence="1">Uncharacterized protein</fullName>
    </submittedName>
</protein>
<proteinExistence type="predicted"/>
<evidence type="ECO:0000313" key="1">
    <source>
        <dbReference type="EMBL" id="JAH90094.1"/>
    </source>
</evidence>
<organism evidence="1">
    <name type="scientific">Anguilla anguilla</name>
    <name type="common">European freshwater eel</name>
    <name type="synonym">Muraena anguilla</name>
    <dbReference type="NCBI Taxonomy" id="7936"/>
    <lineage>
        <taxon>Eukaryota</taxon>
        <taxon>Metazoa</taxon>
        <taxon>Chordata</taxon>
        <taxon>Craniata</taxon>
        <taxon>Vertebrata</taxon>
        <taxon>Euteleostomi</taxon>
        <taxon>Actinopterygii</taxon>
        <taxon>Neopterygii</taxon>
        <taxon>Teleostei</taxon>
        <taxon>Anguilliformes</taxon>
        <taxon>Anguillidae</taxon>
        <taxon>Anguilla</taxon>
    </lineage>
</organism>
<accession>A0A0E9WI64</accession>
<name>A0A0E9WI64_ANGAN</name>
<reference evidence="1" key="2">
    <citation type="journal article" date="2015" name="Fish Shellfish Immunol.">
        <title>Early steps in the European eel (Anguilla anguilla)-Vibrio vulnificus interaction in the gills: Role of the RtxA13 toxin.</title>
        <authorList>
            <person name="Callol A."/>
            <person name="Pajuelo D."/>
            <person name="Ebbesson L."/>
            <person name="Teles M."/>
            <person name="MacKenzie S."/>
            <person name="Amaro C."/>
        </authorList>
    </citation>
    <scope>NUCLEOTIDE SEQUENCE</scope>
</reference>
<dbReference type="AlphaFoldDB" id="A0A0E9WI64"/>
<sequence>MWGAVVRTVWEDGAFLIRDENDYHATLKSCDLVQAFVLKLLNSPLKHLGDMSTK</sequence>
<reference evidence="1" key="1">
    <citation type="submission" date="2014-11" db="EMBL/GenBank/DDBJ databases">
        <authorList>
            <person name="Amaro Gonzalez C."/>
        </authorList>
    </citation>
    <scope>NUCLEOTIDE SEQUENCE</scope>
</reference>
<dbReference type="EMBL" id="GBXM01018483">
    <property type="protein sequence ID" value="JAH90094.1"/>
    <property type="molecule type" value="Transcribed_RNA"/>
</dbReference>